<organism evidence="1 2">
    <name type="scientific">Entomophthora muscae</name>
    <dbReference type="NCBI Taxonomy" id="34485"/>
    <lineage>
        <taxon>Eukaryota</taxon>
        <taxon>Fungi</taxon>
        <taxon>Fungi incertae sedis</taxon>
        <taxon>Zoopagomycota</taxon>
        <taxon>Entomophthoromycotina</taxon>
        <taxon>Entomophthoromycetes</taxon>
        <taxon>Entomophthorales</taxon>
        <taxon>Entomophthoraceae</taxon>
        <taxon>Entomophthora</taxon>
    </lineage>
</organism>
<evidence type="ECO:0000313" key="1">
    <source>
        <dbReference type="EMBL" id="KAJ9051906.1"/>
    </source>
</evidence>
<accession>A0ACC2RPD2</accession>
<name>A0ACC2RPD2_9FUNG</name>
<evidence type="ECO:0000313" key="2">
    <source>
        <dbReference type="Proteomes" id="UP001165960"/>
    </source>
</evidence>
<comment type="caution">
    <text evidence="1">The sequence shown here is derived from an EMBL/GenBank/DDBJ whole genome shotgun (WGS) entry which is preliminary data.</text>
</comment>
<reference evidence="1" key="1">
    <citation type="submission" date="2022-04" db="EMBL/GenBank/DDBJ databases">
        <title>Genome of the entomopathogenic fungus Entomophthora muscae.</title>
        <authorList>
            <person name="Elya C."/>
            <person name="Lovett B.R."/>
            <person name="Lee E."/>
            <person name="Macias A.M."/>
            <person name="Hajek A.E."/>
            <person name="De Bivort B.L."/>
            <person name="Kasson M.T."/>
            <person name="De Fine Licht H.H."/>
            <person name="Stajich J.E."/>
        </authorList>
    </citation>
    <scope>NUCLEOTIDE SEQUENCE</scope>
    <source>
        <strain evidence="1">Berkeley</strain>
    </source>
</reference>
<sequence length="105" mass="11349">MLGGGVAERTFSAEVACIGGVLQGLDDAEEMERSCGMASAGIFFIMQSASLDMFFDMVVHRRRGAELVRLRVLLASILCIKVFELGKTLSGAGVERFSGRQFRGL</sequence>
<gene>
    <name evidence="1" type="ORF">DSO57_1039408</name>
</gene>
<protein>
    <submittedName>
        <fullName evidence="1">Uncharacterized protein</fullName>
    </submittedName>
</protein>
<keyword evidence="2" id="KW-1185">Reference proteome</keyword>
<proteinExistence type="predicted"/>
<dbReference type="EMBL" id="QTSX02007043">
    <property type="protein sequence ID" value="KAJ9051906.1"/>
    <property type="molecule type" value="Genomic_DNA"/>
</dbReference>
<dbReference type="Proteomes" id="UP001165960">
    <property type="component" value="Unassembled WGS sequence"/>
</dbReference>